<reference evidence="2" key="1">
    <citation type="submission" date="2014-09" db="EMBL/GenBank/DDBJ databases">
        <authorList>
            <person name="Mudge J."/>
            <person name="Ramaraj T."/>
            <person name="Lindquist I.E."/>
            <person name="Bharti A.K."/>
            <person name="Sundararajan A."/>
            <person name="Cameron C.T."/>
            <person name="Woodward J.E."/>
            <person name="May G.D."/>
            <person name="Brubaker C."/>
            <person name="Broadhvest J."/>
            <person name="Wilkins T.A."/>
        </authorList>
    </citation>
    <scope>NUCLEOTIDE SEQUENCE</scope>
    <source>
        <strain evidence="2">cv. AKA8401</strain>
    </source>
</reference>
<proteinExistence type="predicted"/>
<protein>
    <submittedName>
        <fullName evidence="1">Uncharacterized protein</fullName>
    </submittedName>
</protein>
<keyword evidence="2" id="KW-1185">Reference proteome</keyword>
<evidence type="ECO:0000313" key="2">
    <source>
        <dbReference type="Proteomes" id="UP000032142"/>
    </source>
</evidence>
<evidence type="ECO:0000313" key="1">
    <source>
        <dbReference type="EMBL" id="KHG08623.1"/>
    </source>
</evidence>
<dbReference type="Proteomes" id="UP000032142">
    <property type="component" value="Unassembled WGS sequence"/>
</dbReference>
<dbReference type="EMBL" id="JRRC01503387">
    <property type="protein sequence ID" value="KHG08623.1"/>
    <property type="molecule type" value="Genomic_DNA"/>
</dbReference>
<name>A0A0B0N2L9_GOSAR</name>
<gene>
    <name evidence="1" type="ORF">F383_10181</name>
</gene>
<sequence>MQRHHHRTHPFLLYFPCFSKQSNFCPPALCSGYLFFSPN</sequence>
<organism evidence="1 2">
    <name type="scientific">Gossypium arboreum</name>
    <name type="common">Tree cotton</name>
    <name type="synonym">Gossypium nanking</name>
    <dbReference type="NCBI Taxonomy" id="29729"/>
    <lineage>
        <taxon>Eukaryota</taxon>
        <taxon>Viridiplantae</taxon>
        <taxon>Streptophyta</taxon>
        <taxon>Embryophyta</taxon>
        <taxon>Tracheophyta</taxon>
        <taxon>Spermatophyta</taxon>
        <taxon>Magnoliopsida</taxon>
        <taxon>eudicotyledons</taxon>
        <taxon>Gunneridae</taxon>
        <taxon>Pentapetalae</taxon>
        <taxon>rosids</taxon>
        <taxon>malvids</taxon>
        <taxon>Malvales</taxon>
        <taxon>Malvaceae</taxon>
        <taxon>Malvoideae</taxon>
        <taxon>Gossypium</taxon>
    </lineage>
</organism>
<dbReference type="AlphaFoldDB" id="A0A0B0N2L9"/>
<comment type="caution">
    <text evidence="1">The sequence shown here is derived from an EMBL/GenBank/DDBJ whole genome shotgun (WGS) entry which is preliminary data.</text>
</comment>
<accession>A0A0B0N2L9</accession>